<dbReference type="Gene3D" id="1.20.1310.10">
    <property type="entry name" value="Cullin Repeats"/>
    <property type="match status" value="4"/>
</dbReference>
<dbReference type="InParanoid" id="A0A1Y2GGG0"/>
<proteinExistence type="inferred from homology"/>
<keyword evidence="3" id="KW-1017">Isopeptide bond</keyword>
<dbReference type="Pfam" id="PF00888">
    <property type="entry name" value="Cullin"/>
    <property type="match status" value="1"/>
</dbReference>
<protein>
    <recommendedName>
        <fullName evidence="6">Cullin-5</fullName>
    </recommendedName>
</protein>
<accession>A0A1Y2GGG0</accession>
<evidence type="ECO:0000256" key="6">
    <source>
        <dbReference type="ARBA" id="ARBA00040451"/>
    </source>
</evidence>
<evidence type="ECO:0000256" key="8">
    <source>
        <dbReference type="RuleBase" id="RU003829"/>
    </source>
</evidence>
<dbReference type="PROSITE" id="PS01256">
    <property type="entry name" value="CULLIN_1"/>
    <property type="match status" value="1"/>
</dbReference>
<dbReference type="GO" id="GO:0031625">
    <property type="term" value="F:ubiquitin protein ligase binding"/>
    <property type="evidence" value="ECO:0007669"/>
    <property type="project" value="InterPro"/>
</dbReference>
<evidence type="ECO:0000313" key="10">
    <source>
        <dbReference type="EMBL" id="ORZ10261.1"/>
    </source>
</evidence>
<organism evidence="10 11">
    <name type="scientific">Lobosporangium transversale</name>
    <dbReference type="NCBI Taxonomy" id="64571"/>
    <lineage>
        <taxon>Eukaryota</taxon>
        <taxon>Fungi</taxon>
        <taxon>Fungi incertae sedis</taxon>
        <taxon>Mucoromycota</taxon>
        <taxon>Mortierellomycotina</taxon>
        <taxon>Mortierellomycetes</taxon>
        <taxon>Mortierellales</taxon>
        <taxon>Mortierellaceae</taxon>
        <taxon>Lobosporangium</taxon>
    </lineage>
</organism>
<keyword evidence="11" id="KW-1185">Reference proteome</keyword>
<comment type="pathway">
    <text evidence="1">Protein modification; protein ubiquitination.</text>
</comment>
<dbReference type="InterPro" id="IPR045093">
    <property type="entry name" value="Cullin"/>
</dbReference>
<dbReference type="GO" id="GO:0031461">
    <property type="term" value="C:cullin-RING ubiquitin ligase complex"/>
    <property type="evidence" value="ECO:0007669"/>
    <property type="project" value="InterPro"/>
</dbReference>
<dbReference type="PROSITE" id="PS50069">
    <property type="entry name" value="CULLIN_2"/>
    <property type="match status" value="1"/>
</dbReference>
<gene>
    <name evidence="10" type="ORF">BCR41DRAFT_357661</name>
</gene>
<dbReference type="InterPro" id="IPR036390">
    <property type="entry name" value="WH_DNA-bd_sf"/>
</dbReference>
<evidence type="ECO:0000313" key="11">
    <source>
        <dbReference type="Proteomes" id="UP000193648"/>
    </source>
</evidence>
<dbReference type="InterPro" id="IPR019559">
    <property type="entry name" value="Cullin_neddylation_domain"/>
</dbReference>
<dbReference type="GO" id="GO:0005634">
    <property type="term" value="C:nucleus"/>
    <property type="evidence" value="ECO:0007669"/>
    <property type="project" value="UniProtKB-ARBA"/>
</dbReference>
<dbReference type="RefSeq" id="XP_021879168.1">
    <property type="nucleotide sequence ID" value="XM_022024933.1"/>
</dbReference>
<dbReference type="FunFam" id="1.20.1310.10:FF:000012">
    <property type="entry name" value="Cullin 2"/>
    <property type="match status" value="1"/>
</dbReference>
<keyword evidence="4" id="KW-0833">Ubl conjugation pathway</keyword>
<dbReference type="FunFam" id="1.10.10.10:FF:000014">
    <property type="entry name" value="Cullin 1"/>
    <property type="match status" value="1"/>
</dbReference>
<dbReference type="EMBL" id="MCFF01000031">
    <property type="protein sequence ID" value="ORZ10261.1"/>
    <property type="molecule type" value="Genomic_DNA"/>
</dbReference>
<dbReference type="InterPro" id="IPR036317">
    <property type="entry name" value="Cullin_homology_sf"/>
</dbReference>
<evidence type="ECO:0000256" key="4">
    <source>
        <dbReference type="ARBA" id="ARBA00022786"/>
    </source>
</evidence>
<dbReference type="PANTHER" id="PTHR11932">
    <property type="entry name" value="CULLIN"/>
    <property type="match status" value="1"/>
</dbReference>
<keyword evidence="5" id="KW-0832">Ubl conjugation</keyword>
<dbReference type="InterPro" id="IPR016157">
    <property type="entry name" value="Cullin_CS"/>
</dbReference>
<dbReference type="SUPFAM" id="SSF74788">
    <property type="entry name" value="Cullin repeat-like"/>
    <property type="match status" value="1"/>
</dbReference>
<dbReference type="Pfam" id="PF26557">
    <property type="entry name" value="Cullin_AB"/>
    <property type="match status" value="1"/>
</dbReference>
<dbReference type="AlphaFoldDB" id="A0A1Y2GGG0"/>
<dbReference type="GeneID" id="33566777"/>
<name>A0A1Y2GGG0_9FUNG</name>
<comment type="similarity">
    <text evidence="2 7 8">Belongs to the cullin family.</text>
</comment>
<comment type="caution">
    <text evidence="10">The sequence shown here is derived from an EMBL/GenBank/DDBJ whole genome shotgun (WGS) entry which is preliminary data.</text>
</comment>
<evidence type="ECO:0000256" key="2">
    <source>
        <dbReference type="ARBA" id="ARBA00006019"/>
    </source>
</evidence>
<dbReference type="Proteomes" id="UP000193648">
    <property type="component" value="Unassembled WGS sequence"/>
</dbReference>
<dbReference type="Gene3D" id="3.30.230.130">
    <property type="entry name" value="Cullin, Chain C, Domain 2"/>
    <property type="match status" value="1"/>
</dbReference>
<evidence type="ECO:0000256" key="5">
    <source>
        <dbReference type="ARBA" id="ARBA00022843"/>
    </source>
</evidence>
<evidence type="ECO:0000259" key="9">
    <source>
        <dbReference type="PROSITE" id="PS50069"/>
    </source>
</evidence>
<dbReference type="SMART" id="SM00884">
    <property type="entry name" value="Cullin_Nedd8"/>
    <property type="match status" value="1"/>
</dbReference>
<dbReference type="InterPro" id="IPR001373">
    <property type="entry name" value="Cullin_N"/>
</dbReference>
<evidence type="ECO:0000256" key="3">
    <source>
        <dbReference type="ARBA" id="ARBA00022499"/>
    </source>
</evidence>
<dbReference type="InterPro" id="IPR059120">
    <property type="entry name" value="Cullin-like_AB"/>
</dbReference>
<dbReference type="InterPro" id="IPR016159">
    <property type="entry name" value="Cullin_repeat-like_dom_sf"/>
</dbReference>
<dbReference type="GO" id="GO:0006511">
    <property type="term" value="P:ubiquitin-dependent protein catabolic process"/>
    <property type="evidence" value="ECO:0007669"/>
    <property type="project" value="InterPro"/>
</dbReference>
<sequence>MSLRRKRIDFNVAFDEFKRDLVKMFDFTGTSSVSGMGMYQLVYDICNSVPKPFSERLYCAIADFLCEYATGVRQAILSQEEVVPVYAMYWKKYYIATSYLNAICEYLNGLIVKQRKGPGISEKRPFVGQSNYPRQDVQALANQIWREHVVMEIKHRKQNRLMYQVFETIRQDREGQQVNASVVQDTIFSLVSLNSKTDQPLELYIDEFETPYINQTKAYYKAESKIKLSNCTISQYIKSAIDRLAQEGARNSRYCHPTSHARVIQECETQYIAEHQKNIQSEFEKMIANEKADDCTMAYSLLTRIENGLVPLLITFEKHITTVGRDIILGLGASISKDPREYVEKLIELHAKYLLMCAKVFTNDAAFVAAVDKAFRTIVNDTATNVAARSPEVMARYTDTMLRKKQKTGLSESEIEDRLTRVIILFKYIDDKDLFQKFYSRFLAKRLIFDASLSAEAEANMISRLKSACGVEYTSKLQRMFTDMTISSDLNAGFKDWLQSNDLSNGLDFSILVLTAGSWPVNSTQPLEFQCPDELEKSITNFTDFYDKRHNGRKLTWFWHWCRADVRVNYLDKRYELSLSLYQFAVLAVFNAGDSYTVTEIREQTKLVELELIRVVKSLVEANLLTLPEPSATITLSTVLKLNMSFSNKRTKLKISGGLQADTPQETTATLKAVDEDRRLCIQASIVRIMKSRRALSHMQLVQEVIDQCKTRFSPSVPMIKKCIEQLLDKQYIERAENSLDRYVYVT</sequence>
<dbReference type="SMART" id="SM00182">
    <property type="entry name" value="CULLIN"/>
    <property type="match status" value="1"/>
</dbReference>
<dbReference type="SUPFAM" id="SSF46785">
    <property type="entry name" value="Winged helix' DNA-binding domain"/>
    <property type="match status" value="1"/>
</dbReference>
<dbReference type="InterPro" id="IPR036388">
    <property type="entry name" value="WH-like_DNA-bd_sf"/>
</dbReference>
<dbReference type="OrthoDB" id="27073at2759"/>
<evidence type="ECO:0000256" key="7">
    <source>
        <dbReference type="PROSITE-ProRule" id="PRU00330"/>
    </source>
</evidence>
<dbReference type="SUPFAM" id="SSF75632">
    <property type="entry name" value="Cullin homology domain"/>
    <property type="match status" value="1"/>
</dbReference>
<dbReference type="FunFam" id="1.20.1310.10:FF:000014">
    <property type="entry name" value="Cullin 5"/>
    <property type="match status" value="1"/>
</dbReference>
<dbReference type="STRING" id="64571.A0A1Y2GGG0"/>
<evidence type="ECO:0000256" key="1">
    <source>
        <dbReference type="ARBA" id="ARBA00004906"/>
    </source>
</evidence>
<feature type="domain" description="Cullin family profile" evidence="9">
    <location>
        <begin position="389"/>
        <end position="620"/>
    </location>
</feature>
<dbReference type="Pfam" id="PF10557">
    <property type="entry name" value="Cullin_Nedd8"/>
    <property type="match status" value="1"/>
</dbReference>
<dbReference type="InterPro" id="IPR016158">
    <property type="entry name" value="Cullin_homology"/>
</dbReference>
<dbReference type="FunFam" id="3.30.230.130:FF:000003">
    <property type="entry name" value="Cullin 2"/>
    <property type="match status" value="1"/>
</dbReference>
<dbReference type="Gene3D" id="1.10.10.10">
    <property type="entry name" value="Winged helix-like DNA-binding domain superfamily/Winged helix DNA-binding domain"/>
    <property type="match status" value="1"/>
</dbReference>
<reference evidence="10 11" key="1">
    <citation type="submission" date="2016-07" db="EMBL/GenBank/DDBJ databases">
        <title>Pervasive Adenine N6-methylation of Active Genes in Fungi.</title>
        <authorList>
            <consortium name="DOE Joint Genome Institute"/>
            <person name="Mondo S.J."/>
            <person name="Dannebaum R.O."/>
            <person name="Kuo R.C."/>
            <person name="Labutti K."/>
            <person name="Haridas S."/>
            <person name="Kuo A."/>
            <person name="Salamov A."/>
            <person name="Ahrendt S.R."/>
            <person name="Lipzen A."/>
            <person name="Sullivan W."/>
            <person name="Andreopoulos W.B."/>
            <person name="Clum A."/>
            <person name="Lindquist E."/>
            <person name="Daum C."/>
            <person name="Ramamoorthy G.K."/>
            <person name="Gryganskyi A."/>
            <person name="Culley D."/>
            <person name="Magnuson J.K."/>
            <person name="James T.Y."/>
            <person name="O'Malley M.A."/>
            <person name="Stajich J.E."/>
            <person name="Spatafora J.W."/>
            <person name="Visel A."/>
            <person name="Grigoriev I.V."/>
        </authorList>
    </citation>
    <scope>NUCLEOTIDE SEQUENCE [LARGE SCALE GENOMIC DNA]</scope>
    <source>
        <strain evidence="10 11">NRRL 3116</strain>
    </source>
</reference>